<dbReference type="Proteomes" id="UP000593824">
    <property type="component" value="Segment"/>
</dbReference>
<evidence type="ECO:0000256" key="1">
    <source>
        <dbReference type="SAM" id="Phobius"/>
    </source>
</evidence>
<name>A0A7M1RTW8_9CAUD</name>
<reference evidence="2 3" key="1">
    <citation type="submission" date="2020-07" db="EMBL/GenBank/DDBJ databases">
        <title>Taxonomic proposal: Crassvirales, a new order of highly abundant and diverse bacterial viruses.</title>
        <authorList>
            <person name="Shkoporov A.N."/>
            <person name="Stockdale S.R."/>
            <person name="Guerin E."/>
            <person name="Ross R.P."/>
            <person name="Hill C."/>
        </authorList>
    </citation>
    <scope>NUCLEOTIDE SEQUENCE [LARGE SCALE GENOMIC DNA]</scope>
</reference>
<keyword evidence="1" id="KW-1133">Transmembrane helix</keyword>
<feature type="transmembrane region" description="Helical" evidence="1">
    <location>
        <begin position="27"/>
        <end position="46"/>
    </location>
</feature>
<keyword evidence="3" id="KW-1185">Reference proteome</keyword>
<keyword evidence="1" id="KW-0472">Membrane</keyword>
<dbReference type="KEGG" id="vg:65132066"/>
<protein>
    <submittedName>
        <fullName evidence="2">Uncharacterized protein</fullName>
    </submittedName>
</protein>
<dbReference type="EMBL" id="MT774411">
    <property type="protein sequence ID" value="QOR57895.1"/>
    <property type="molecule type" value="Genomic_DNA"/>
</dbReference>
<evidence type="ECO:0000313" key="3">
    <source>
        <dbReference type="Proteomes" id="UP000593824"/>
    </source>
</evidence>
<dbReference type="RefSeq" id="YP_010113535.1">
    <property type="nucleotide sequence ID" value="NC_055904.1"/>
</dbReference>
<sequence length="142" mass="16174">MILSLFVLAVIVIVLIARYNEDDRLFWQLLISLCTAFAIATIVRNIQDDKQSTNSSITQVCPMQVSDQSLSSLEPTTNDLIMIANMHVTDAVPASKDYTLDVVEGYNTLFKIRSKERDQPMRVYNEHMPRSNIIKNIMFDTS</sequence>
<keyword evidence="1" id="KW-0812">Transmembrane</keyword>
<organism evidence="2 3">
    <name type="scientific">uncultured phage cr273_1</name>
    <dbReference type="NCBI Taxonomy" id="2772095"/>
    <lineage>
        <taxon>Viruses</taxon>
        <taxon>Duplodnaviria</taxon>
        <taxon>Heunggongvirae</taxon>
        <taxon>Uroviricota</taxon>
        <taxon>Caudoviricetes</taxon>
        <taxon>Crassvirales</taxon>
        <taxon>Suoliviridae</taxon>
        <taxon>Oafivirinae</taxon>
        <taxon>Buhlduvirus</taxon>
        <taxon>Buhlduvirus animalis</taxon>
    </lineage>
</organism>
<proteinExistence type="predicted"/>
<evidence type="ECO:0000313" key="2">
    <source>
        <dbReference type="EMBL" id="QOR57895.1"/>
    </source>
</evidence>
<dbReference type="GeneID" id="65132066"/>
<accession>A0A7M1RTW8</accession>